<name>A0A1G8QIG0_9BACL</name>
<sequence length="111" mass="11702">MALKTLIQIRRGLESALGVLAAGELGYCTDSGKLYIGTGSVNMLLVASQSTGDMLKSIYDTNNNGKVDYAQTADSVAWSGIAGKPDVFPPAGHTHDYMPQGPVSWNQLKGV</sequence>
<reference evidence="3" key="1">
    <citation type="submission" date="2016-10" db="EMBL/GenBank/DDBJ databases">
        <authorList>
            <person name="Varghese N."/>
            <person name="Submissions S."/>
        </authorList>
    </citation>
    <scope>NUCLEOTIDE SEQUENCE [LARGE SCALE GENOMIC DNA]</scope>
    <source>
        <strain evidence="3">CGMCC 1.11012</strain>
    </source>
</reference>
<dbReference type="RefSeq" id="WP_167360656.1">
    <property type="nucleotide sequence ID" value="NZ_CBCSKY010000009.1"/>
</dbReference>
<dbReference type="EMBL" id="FNDX01000011">
    <property type="protein sequence ID" value="SDJ04448.1"/>
    <property type="molecule type" value="Genomic_DNA"/>
</dbReference>
<dbReference type="STRING" id="1174501.SAMN05216192_11131"/>
<accession>A0A1G8QIG0</accession>
<protein>
    <recommendedName>
        <fullName evidence="1">Major tropism determinant N-terminal domain-containing protein</fullName>
    </recommendedName>
</protein>
<gene>
    <name evidence="2" type="ORF">SAMN05216192_11131</name>
</gene>
<keyword evidence="3" id="KW-1185">Reference proteome</keyword>
<dbReference type="InterPro" id="IPR041352">
    <property type="entry name" value="Mtd_N"/>
</dbReference>
<feature type="domain" description="Major tropism determinant N-terminal" evidence="1">
    <location>
        <begin position="7"/>
        <end position="40"/>
    </location>
</feature>
<proteinExistence type="predicted"/>
<dbReference type="Pfam" id="PF18454">
    <property type="entry name" value="Mtd_N"/>
    <property type="match status" value="1"/>
</dbReference>
<organism evidence="2 3">
    <name type="scientific">Paenibacillus typhae</name>
    <dbReference type="NCBI Taxonomy" id="1174501"/>
    <lineage>
        <taxon>Bacteria</taxon>
        <taxon>Bacillati</taxon>
        <taxon>Bacillota</taxon>
        <taxon>Bacilli</taxon>
        <taxon>Bacillales</taxon>
        <taxon>Paenibacillaceae</taxon>
        <taxon>Paenibacillus</taxon>
    </lineage>
</organism>
<evidence type="ECO:0000313" key="3">
    <source>
        <dbReference type="Proteomes" id="UP000199050"/>
    </source>
</evidence>
<dbReference type="Proteomes" id="UP000199050">
    <property type="component" value="Unassembled WGS sequence"/>
</dbReference>
<evidence type="ECO:0000313" key="2">
    <source>
        <dbReference type="EMBL" id="SDJ04448.1"/>
    </source>
</evidence>
<dbReference type="AlphaFoldDB" id="A0A1G8QIG0"/>
<evidence type="ECO:0000259" key="1">
    <source>
        <dbReference type="Pfam" id="PF18454"/>
    </source>
</evidence>